<proteinExistence type="predicted"/>
<keyword evidence="1" id="KW-0472">Membrane</keyword>
<feature type="transmembrane region" description="Helical" evidence="1">
    <location>
        <begin position="54"/>
        <end position="76"/>
    </location>
</feature>
<keyword evidence="1" id="KW-1133">Transmembrane helix</keyword>
<organism evidence="2 3">
    <name type="scientific">Folsomia candida</name>
    <name type="common">Springtail</name>
    <dbReference type="NCBI Taxonomy" id="158441"/>
    <lineage>
        <taxon>Eukaryota</taxon>
        <taxon>Metazoa</taxon>
        <taxon>Ecdysozoa</taxon>
        <taxon>Arthropoda</taxon>
        <taxon>Hexapoda</taxon>
        <taxon>Collembola</taxon>
        <taxon>Entomobryomorpha</taxon>
        <taxon>Isotomoidea</taxon>
        <taxon>Isotomidae</taxon>
        <taxon>Proisotominae</taxon>
        <taxon>Folsomia</taxon>
    </lineage>
</organism>
<feature type="transmembrane region" description="Helical" evidence="1">
    <location>
        <begin position="265"/>
        <end position="284"/>
    </location>
</feature>
<name>A0A226DQX1_FOLCA</name>
<accession>A0A226DQX1</accession>
<feature type="transmembrane region" description="Helical" evidence="1">
    <location>
        <begin position="202"/>
        <end position="231"/>
    </location>
</feature>
<feature type="transmembrane region" description="Helical" evidence="1">
    <location>
        <begin position="161"/>
        <end position="182"/>
    </location>
</feature>
<keyword evidence="1" id="KW-0812">Transmembrane</keyword>
<protein>
    <submittedName>
        <fullName evidence="2">Uncharacterized protein</fullName>
    </submittedName>
</protein>
<evidence type="ECO:0000256" key="1">
    <source>
        <dbReference type="SAM" id="Phobius"/>
    </source>
</evidence>
<evidence type="ECO:0000313" key="2">
    <source>
        <dbReference type="EMBL" id="OXA47418.1"/>
    </source>
</evidence>
<dbReference type="Proteomes" id="UP000198287">
    <property type="component" value="Unassembled WGS sequence"/>
</dbReference>
<sequence length="287" mass="32873">MFPQPPEITEFFGAFLAYSEIMEKSHMFGKFPLHWDVTACRLVLDLDFSRDYKVLIRLGTFFIAFTIPGIGILLRSLSNKLGFFSHFKDSVPQDVIALYAVAFVVFLGIFALFSPILFIWKIYTEDEIERSFVMFQRLSRVRPKHENGIQISTKLIKVANFVVQCYANAPLILAAMCIPFNLDPLYYIMTEMQFVPDNLPNLLLRTVLFVISCTEACRLVAIAICLLLCGINLGKREMFMWGNIARRSNLRGHSLYRQISILYTIRRGPVTIILSFVVIVGFIAEVI</sequence>
<gene>
    <name evidence="2" type="ORF">Fcan01_17613</name>
</gene>
<evidence type="ECO:0000313" key="3">
    <source>
        <dbReference type="Proteomes" id="UP000198287"/>
    </source>
</evidence>
<reference evidence="2 3" key="1">
    <citation type="submission" date="2015-12" db="EMBL/GenBank/DDBJ databases">
        <title>The genome of Folsomia candida.</title>
        <authorList>
            <person name="Faddeeva A."/>
            <person name="Derks M.F."/>
            <person name="Anvar Y."/>
            <person name="Smit S."/>
            <person name="Van Straalen N."/>
            <person name="Roelofs D."/>
        </authorList>
    </citation>
    <scope>NUCLEOTIDE SEQUENCE [LARGE SCALE GENOMIC DNA]</scope>
    <source>
        <strain evidence="2 3">VU population</strain>
        <tissue evidence="2">Whole body</tissue>
    </source>
</reference>
<feature type="transmembrane region" description="Helical" evidence="1">
    <location>
        <begin position="96"/>
        <end position="120"/>
    </location>
</feature>
<dbReference type="AlphaFoldDB" id="A0A226DQX1"/>
<dbReference type="EMBL" id="LNIX01000013">
    <property type="protein sequence ID" value="OXA47418.1"/>
    <property type="molecule type" value="Genomic_DNA"/>
</dbReference>
<keyword evidence="3" id="KW-1185">Reference proteome</keyword>
<comment type="caution">
    <text evidence="2">The sequence shown here is derived from an EMBL/GenBank/DDBJ whole genome shotgun (WGS) entry which is preliminary data.</text>
</comment>